<dbReference type="Pfam" id="PF11255">
    <property type="entry name" value="DUF3054"/>
    <property type="match status" value="1"/>
</dbReference>
<sequence>MIRRAAGPTTSTTPTTTRAGFLLALLADVVLVLVFAAVGRRSHGEADALAGLTHTAWPFLAGLALGWLAVGWWGMTLRRWAPLAVVPAGLAVWAGTLVGGHLLRLVSGQGSAPSFVVVSAVVLAVFLLGWRVAVRGVNALLARLPDGKRASR</sequence>
<protein>
    <recommendedName>
        <fullName evidence="4">DUF3054 family protein</fullName>
    </recommendedName>
</protein>
<name>A0A316A5L1_9ACTN</name>
<keyword evidence="1" id="KW-0812">Transmembrane</keyword>
<reference evidence="2 3" key="1">
    <citation type="submission" date="2018-03" db="EMBL/GenBank/DDBJ databases">
        <title>Genomic Encyclopedia of Archaeal and Bacterial Type Strains, Phase II (KMG-II): from individual species to whole genera.</title>
        <authorList>
            <person name="Goeker M."/>
        </authorList>
    </citation>
    <scope>NUCLEOTIDE SEQUENCE [LARGE SCALE GENOMIC DNA]</scope>
    <source>
        <strain evidence="2 3">DSM 44889</strain>
    </source>
</reference>
<feature type="transmembrane region" description="Helical" evidence="1">
    <location>
        <begin position="51"/>
        <end position="74"/>
    </location>
</feature>
<feature type="transmembrane region" description="Helical" evidence="1">
    <location>
        <begin position="115"/>
        <end position="133"/>
    </location>
</feature>
<feature type="transmembrane region" description="Helical" evidence="1">
    <location>
        <begin position="80"/>
        <end position="103"/>
    </location>
</feature>
<evidence type="ECO:0008006" key="4">
    <source>
        <dbReference type="Google" id="ProtNLM"/>
    </source>
</evidence>
<dbReference type="Proteomes" id="UP000245469">
    <property type="component" value="Unassembled WGS sequence"/>
</dbReference>
<dbReference type="InterPro" id="IPR021414">
    <property type="entry name" value="DUF3054"/>
</dbReference>
<feature type="transmembrane region" description="Helical" evidence="1">
    <location>
        <begin position="20"/>
        <end position="39"/>
    </location>
</feature>
<evidence type="ECO:0000313" key="2">
    <source>
        <dbReference type="EMBL" id="PWJ53161.1"/>
    </source>
</evidence>
<keyword evidence="1" id="KW-0472">Membrane</keyword>
<dbReference type="EMBL" id="QGDQ01000014">
    <property type="protein sequence ID" value="PWJ53161.1"/>
    <property type="molecule type" value="Genomic_DNA"/>
</dbReference>
<organism evidence="2 3">
    <name type="scientific">Quadrisphaera granulorum</name>
    <dbReference type="NCBI Taxonomy" id="317664"/>
    <lineage>
        <taxon>Bacteria</taxon>
        <taxon>Bacillati</taxon>
        <taxon>Actinomycetota</taxon>
        <taxon>Actinomycetes</taxon>
        <taxon>Kineosporiales</taxon>
        <taxon>Kineosporiaceae</taxon>
        <taxon>Quadrisphaera</taxon>
    </lineage>
</organism>
<dbReference type="AlphaFoldDB" id="A0A316A5L1"/>
<accession>A0A316A5L1</accession>
<comment type="caution">
    <text evidence="2">The sequence shown here is derived from an EMBL/GenBank/DDBJ whole genome shotgun (WGS) entry which is preliminary data.</text>
</comment>
<keyword evidence="1" id="KW-1133">Transmembrane helix</keyword>
<proteinExistence type="predicted"/>
<evidence type="ECO:0000256" key="1">
    <source>
        <dbReference type="SAM" id="Phobius"/>
    </source>
</evidence>
<gene>
    <name evidence="2" type="ORF">BXY45_11456</name>
</gene>
<evidence type="ECO:0000313" key="3">
    <source>
        <dbReference type="Proteomes" id="UP000245469"/>
    </source>
</evidence>
<keyword evidence="3" id="KW-1185">Reference proteome</keyword>